<gene>
    <name evidence="3" type="ORF">ENV14_00985</name>
</gene>
<protein>
    <submittedName>
        <fullName evidence="3">Uncharacterized protein</fullName>
    </submittedName>
</protein>
<organism evidence="3">
    <name type="scientific">Ignisphaera aggregans</name>
    <dbReference type="NCBI Taxonomy" id="334771"/>
    <lineage>
        <taxon>Archaea</taxon>
        <taxon>Thermoproteota</taxon>
        <taxon>Thermoprotei</taxon>
        <taxon>Desulfurococcales</taxon>
        <taxon>Desulfurococcaceae</taxon>
        <taxon>Ignisphaera</taxon>
    </lineage>
</organism>
<dbReference type="InterPro" id="IPR000277">
    <property type="entry name" value="Cys/Met-Metab_PyrdxlP-dep_enz"/>
</dbReference>
<reference evidence="3" key="1">
    <citation type="journal article" date="2020" name="mSystems">
        <title>Genome- and Community-Level Interaction Insights into Carbon Utilization and Element Cycling Functions of Hydrothermarchaeota in Hydrothermal Sediment.</title>
        <authorList>
            <person name="Zhou Z."/>
            <person name="Liu Y."/>
            <person name="Xu W."/>
            <person name="Pan J."/>
            <person name="Luo Z.H."/>
            <person name="Li M."/>
        </authorList>
    </citation>
    <scope>NUCLEOTIDE SEQUENCE [LARGE SCALE GENOMIC DNA]</scope>
    <source>
        <strain evidence="3">SpSt-732</strain>
    </source>
</reference>
<comment type="caution">
    <text evidence="3">The sequence shown here is derived from an EMBL/GenBank/DDBJ whole genome shotgun (WGS) entry which is preliminary data.</text>
</comment>
<dbReference type="Pfam" id="PF01053">
    <property type="entry name" value="Cys_Met_Meta_PP"/>
    <property type="match status" value="1"/>
</dbReference>
<dbReference type="InterPro" id="IPR015424">
    <property type="entry name" value="PyrdxlP-dep_Trfase"/>
</dbReference>
<dbReference type="InterPro" id="IPR015422">
    <property type="entry name" value="PyrdxlP-dep_Trfase_small"/>
</dbReference>
<dbReference type="SUPFAM" id="SSF53383">
    <property type="entry name" value="PLP-dependent transferases"/>
    <property type="match status" value="1"/>
</dbReference>
<evidence type="ECO:0000313" key="3">
    <source>
        <dbReference type="EMBL" id="HGI86964.1"/>
    </source>
</evidence>
<dbReference type="AlphaFoldDB" id="A0A7C4FCX2"/>
<name>A0A7C4FCX2_9CREN</name>
<comment type="cofactor">
    <cofactor evidence="1">
        <name>pyridoxal 5'-phosphate</name>
        <dbReference type="ChEBI" id="CHEBI:597326"/>
    </cofactor>
</comment>
<evidence type="ECO:0000256" key="2">
    <source>
        <dbReference type="ARBA" id="ARBA00022898"/>
    </source>
</evidence>
<proteinExistence type="predicted"/>
<keyword evidence="2" id="KW-0663">Pyridoxal phosphate</keyword>
<dbReference type="EMBL" id="DTFF01000010">
    <property type="protein sequence ID" value="HGI86964.1"/>
    <property type="molecule type" value="Genomic_DNA"/>
</dbReference>
<dbReference type="GO" id="GO:0030170">
    <property type="term" value="F:pyridoxal phosphate binding"/>
    <property type="evidence" value="ECO:0007669"/>
    <property type="project" value="InterPro"/>
</dbReference>
<accession>A0A7C4FCX2</accession>
<evidence type="ECO:0000256" key="1">
    <source>
        <dbReference type="ARBA" id="ARBA00001933"/>
    </source>
</evidence>
<dbReference type="Gene3D" id="3.90.1150.10">
    <property type="entry name" value="Aspartate Aminotransferase, domain 1"/>
    <property type="match status" value="1"/>
</dbReference>
<sequence length="40" mass="4530">MADHPKVEEVVYPGLTKNPYHDIAKRLFKKPLFGGVLSFS</sequence>
<dbReference type="GO" id="GO:0019346">
    <property type="term" value="P:transsulfuration"/>
    <property type="evidence" value="ECO:0007669"/>
    <property type="project" value="InterPro"/>
</dbReference>